<evidence type="ECO:0000313" key="2">
    <source>
        <dbReference type="Proteomes" id="UP000235943"/>
    </source>
</evidence>
<comment type="caution">
    <text evidence="1">The sequence shown here is derived from an EMBL/GenBank/DDBJ whole genome shotgun (WGS) entry which is preliminary data.</text>
</comment>
<dbReference type="AlphaFoldDB" id="A0A2N8TXN6"/>
<gene>
    <name evidence="1" type="ORF">C1J00_02290</name>
</gene>
<name>A0A2N8TXN6_9ACTN</name>
<dbReference type="RefSeq" id="WP_102907341.1">
    <property type="nucleotide sequence ID" value="NZ_POUC01000008.1"/>
</dbReference>
<dbReference type="OrthoDB" id="4018984at2"/>
<dbReference type="Proteomes" id="UP000235943">
    <property type="component" value="Unassembled WGS sequence"/>
</dbReference>
<keyword evidence="2" id="KW-1185">Reference proteome</keyword>
<protein>
    <submittedName>
        <fullName evidence="1">Uncharacterized protein</fullName>
    </submittedName>
</protein>
<proteinExistence type="predicted"/>
<reference evidence="1 2" key="1">
    <citation type="submission" date="2018-01" db="EMBL/GenBank/DDBJ databases">
        <title>Draft genome sequence of Streptomyces sp. 13K301.</title>
        <authorList>
            <person name="Sahin N."/>
            <person name="Saygin H."/>
            <person name="Ay H."/>
        </authorList>
    </citation>
    <scope>NUCLEOTIDE SEQUENCE [LARGE SCALE GENOMIC DNA]</scope>
    <source>
        <strain evidence="1 2">13K301</strain>
    </source>
</reference>
<sequence length="283" mass="30760">MTTTRMAGSCLPSYRTLSTLALSEPEEHVRELTDWVEHASAVSSVPGAQNSWDTAYKWLRLAQGLRTVTFDMSYDDGGMCSAGLDFDAVWTEMMEEWQQHQVRLGYLRAALEGFVRLLHPGTTESGLAVEAAEQRLHHHGDAWLVHARAVADHLRAHAPDGVPGAGTPVAAAVTQAIALHEMAVRGRAAIPEPESDADGKVFPTGHGEVCAVKEASTVLLLGIQLLMAAAVQEDRVAVFDDKYLLDGMWIPDASGGSRWVDEEMPYGEYLAVLHLQPGEPPEL</sequence>
<organism evidence="1 2">
    <name type="scientific">Streptomyces cahuitamycinicus</name>
    <dbReference type="NCBI Taxonomy" id="2070367"/>
    <lineage>
        <taxon>Bacteria</taxon>
        <taxon>Bacillati</taxon>
        <taxon>Actinomycetota</taxon>
        <taxon>Actinomycetes</taxon>
        <taxon>Kitasatosporales</taxon>
        <taxon>Streptomycetaceae</taxon>
        <taxon>Streptomyces</taxon>
    </lineage>
</organism>
<dbReference type="EMBL" id="POUC01000008">
    <property type="protein sequence ID" value="PNG23740.1"/>
    <property type="molecule type" value="Genomic_DNA"/>
</dbReference>
<evidence type="ECO:0000313" key="1">
    <source>
        <dbReference type="EMBL" id="PNG23740.1"/>
    </source>
</evidence>
<accession>A0A2N8TXN6</accession>